<dbReference type="KEGG" id="vg:80398165"/>
<dbReference type="GeneID" id="80398165"/>
<proteinExistence type="predicted"/>
<keyword evidence="2" id="KW-1185">Reference proteome</keyword>
<evidence type="ECO:0000313" key="2">
    <source>
        <dbReference type="Proteomes" id="UP000682056"/>
    </source>
</evidence>
<protein>
    <submittedName>
        <fullName evidence="1">Uncharacterized protein</fullName>
    </submittedName>
</protein>
<sequence length="175" mass="20051">MGSPYFAHKQVNRIHVVRTLRGFERILDVICSTMGKTTSAVKADRYSPEWVIYDQLCTAYQDAYGTKSRTLLFLEARYEWTGWEKFQRVVVFDFSGSGKKEKANVGKKDLLAYSPEACSDTLSDESAVALLPRLADELFTREYFALHFPDWPVASEEDYARAKARLLPRISAQVY</sequence>
<accession>A0A8S5L3X3</accession>
<organism evidence="1 2">
    <name type="scientific">ssRNA phage SRR5466727_3</name>
    <dbReference type="NCBI Taxonomy" id="2786432"/>
    <lineage>
        <taxon>Viruses</taxon>
        <taxon>Riboviria</taxon>
        <taxon>Orthornavirae</taxon>
        <taxon>Lenarviricota</taxon>
        <taxon>Leviviricetes</taxon>
        <taxon>Norzivirales</taxon>
        <taxon>Fiersviridae</taxon>
        <taxon>Chahsmivirus</taxon>
        <taxon>Chahsmivirus limivivens</taxon>
    </lineage>
</organism>
<dbReference type="Proteomes" id="UP000682056">
    <property type="component" value="Segment"/>
</dbReference>
<evidence type="ECO:0000313" key="1">
    <source>
        <dbReference type="EMBL" id="DAD52446.1"/>
    </source>
</evidence>
<reference evidence="1" key="1">
    <citation type="submission" date="2020-09" db="EMBL/GenBank/DDBJ databases">
        <title>Leviviricetes taxonomy.</title>
        <authorList>
            <person name="Stockdale S.R."/>
            <person name="Callanan J."/>
            <person name="Adriaenssens E.M."/>
            <person name="Kuhn J.H."/>
            <person name="Rumnieks J."/>
            <person name="Shkoporov A."/>
            <person name="Draper L.A."/>
            <person name="Ross P."/>
            <person name="Hill C."/>
        </authorList>
    </citation>
    <scope>NUCLEOTIDE SEQUENCE</scope>
</reference>
<name>A0A8S5L3X3_9VIRU</name>
<dbReference type="EMBL" id="BK014106">
    <property type="protein sequence ID" value="DAD52446.1"/>
    <property type="molecule type" value="Genomic_RNA"/>
</dbReference>
<dbReference type="RefSeq" id="YP_010769214.1">
    <property type="nucleotide sequence ID" value="NC_073910.1"/>
</dbReference>
<gene>
    <name evidence="1" type="primary">SRR5466727_3_2</name>
</gene>